<accession>A0A1G6XRW7</accession>
<feature type="binding site" evidence="8">
    <location>
        <begin position="185"/>
        <end position="186"/>
    </location>
    <ligand>
        <name>substrate</name>
    </ligand>
</feature>
<dbReference type="HAMAP" id="MF_00258">
    <property type="entry name" value="Glu_racemase"/>
    <property type="match status" value="1"/>
</dbReference>
<sequence length="279" mass="29561">MSLRAIGIFDSGVGGLTVLKAIRQELPLESLVYLGDTARVPYGTKSPPTVERYALQAAAFLLAQQVKMVVVACNTASSVALPALQRALPVPVVGVIEPGAAGAVETSRSGRIGVIGTEATIASAAYPQAIRALRQDAEVYSAACPLFVPLAEEGWAEHAVARLTAQEYLAPLLQQRVDTLVLGCTHYPLLRRTLEAILPPEVRLVDSARQTALQVRRLLGPQTLAQRGDGSCRFFVTDEPARFVRVGGAFLGEALTEVQRVELQCALDGSGAVLAQVAP</sequence>
<evidence type="ECO:0000256" key="8">
    <source>
        <dbReference type="HAMAP-Rule" id="MF_00258"/>
    </source>
</evidence>
<dbReference type="SUPFAM" id="SSF53681">
    <property type="entry name" value="Aspartate/glutamate racemase"/>
    <property type="match status" value="2"/>
</dbReference>
<evidence type="ECO:0000256" key="5">
    <source>
        <dbReference type="ARBA" id="ARBA00023235"/>
    </source>
</evidence>
<evidence type="ECO:0000256" key="7">
    <source>
        <dbReference type="ARBA" id="ARBA00070053"/>
    </source>
</evidence>
<dbReference type="PROSITE" id="PS00923">
    <property type="entry name" value="ASP_GLU_RACEMASE_1"/>
    <property type="match status" value="1"/>
</dbReference>
<dbReference type="GO" id="GO:0008360">
    <property type="term" value="P:regulation of cell shape"/>
    <property type="evidence" value="ECO:0007669"/>
    <property type="project" value="UniProtKB-KW"/>
</dbReference>
<feature type="active site" description="Proton donor/acceptor" evidence="8">
    <location>
        <position position="184"/>
    </location>
</feature>
<dbReference type="EC" id="5.1.1.3" evidence="2 8"/>
<evidence type="ECO:0000256" key="2">
    <source>
        <dbReference type="ARBA" id="ARBA00013090"/>
    </source>
</evidence>
<name>A0A1G6XRW7_9BACT</name>
<organism evidence="9 10">
    <name type="scientific">Desulfuromonas thiophila</name>
    <dbReference type="NCBI Taxonomy" id="57664"/>
    <lineage>
        <taxon>Bacteria</taxon>
        <taxon>Pseudomonadati</taxon>
        <taxon>Thermodesulfobacteriota</taxon>
        <taxon>Desulfuromonadia</taxon>
        <taxon>Desulfuromonadales</taxon>
        <taxon>Desulfuromonadaceae</taxon>
        <taxon>Desulfuromonas</taxon>
    </lineage>
</organism>
<dbReference type="UniPathway" id="UPA00219"/>
<gene>
    <name evidence="8" type="primary">murI</name>
    <name evidence="9" type="ORF">SAMN05661003_101371</name>
</gene>
<comment type="catalytic activity">
    <reaction evidence="1 8">
        <text>L-glutamate = D-glutamate</text>
        <dbReference type="Rhea" id="RHEA:12813"/>
        <dbReference type="ChEBI" id="CHEBI:29985"/>
        <dbReference type="ChEBI" id="CHEBI:29986"/>
        <dbReference type="EC" id="5.1.1.3"/>
    </reaction>
</comment>
<evidence type="ECO:0000313" key="10">
    <source>
        <dbReference type="Proteomes" id="UP000243205"/>
    </source>
</evidence>
<dbReference type="InterPro" id="IPR018187">
    <property type="entry name" value="Asp/Glu_racemase_AS_1"/>
</dbReference>
<dbReference type="EMBL" id="FNAQ01000001">
    <property type="protein sequence ID" value="SDD80939.1"/>
    <property type="molecule type" value="Genomic_DNA"/>
</dbReference>
<comment type="similarity">
    <text evidence="8">Belongs to the aspartate/glutamate racemases family.</text>
</comment>
<keyword evidence="6 8" id="KW-0961">Cell wall biogenesis/degradation</keyword>
<dbReference type="AlphaFoldDB" id="A0A1G6XRW7"/>
<dbReference type="GO" id="GO:0071555">
    <property type="term" value="P:cell wall organization"/>
    <property type="evidence" value="ECO:0007669"/>
    <property type="project" value="UniProtKB-KW"/>
</dbReference>
<dbReference type="PANTHER" id="PTHR21198:SF2">
    <property type="entry name" value="GLUTAMATE RACEMASE"/>
    <property type="match status" value="1"/>
</dbReference>
<feature type="binding site" evidence="8">
    <location>
        <begin position="10"/>
        <end position="11"/>
    </location>
    <ligand>
        <name>substrate</name>
    </ligand>
</feature>
<evidence type="ECO:0000256" key="4">
    <source>
        <dbReference type="ARBA" id="ARBA00022984"/>
    </source>
</evidence>
<dbReference type="InterPro" id="IPR001920">
    <property type="entry name" value="Asp/Glu_race"/>
</dbReference>
<reference evidence="10" key="1">
    <citation type="submission" date="2016-10" db="EMBL/GenBank/DDBJ databases">
        <authorList>
            <person name="Varghese N."/>
            <person name="Submissions S."/>
        </authorList>
    </citation>
    <scope>NUCLEOTIDE SEQUENCE [LARGE SCALE GENOMIC DNA]</scope>
    <source>
        <strain evidence="10">DSM 8987</strain>
    </source>
</reference>
<dbReference type="GO" id="GO:0008881">
    <property type="term" value="F:glutamate racemase activity"/>
    <property type="evidence" value="ECO:0007669"/>
    <property type="project" value="UniProtKB-UniRule"/>
</dbReference>
<dbReference type="Pfam" id="PF01177">
    <property type="entry name" value="Asp_Glu_race"/>
    <property type="match status" value="1"/>
</dbReference>
<dbReference type="OrthoDB" id="9801055at2"/>
<protein>
    <recommendedName>
        <fullName evidence="7 8">Glutamate racemase</fullName>
        <ecNumber evidence="2 8">5.1.1.3</ecNumber>
    </recommendedName>
</protein>
<proteinExistence type="inferred from homology"/>
<dbReference type="STRING" id="57664.SAMN05661003_101371"/>
<dbReference type="InterPro" id="IPR004391">
    <property type="entry name" value="Glu_race"/>
</dbReference>
<dbReference type="RefSeq" id="WP_092075654.1">
    <property type="nucleotide sequence ID" value="NZ_CALFZY010000006.1"/>
</dbReference>
<dbReference type="Proteomes" id="UP000243205">
    <property type="component" value="Unassembled WGS sequence"/>
</dbReference>
<dbReference type="InterPro" id="IPR015942">
    <property type="entry name" value="Asp/Glu/hydantoin_racemase"/>
</dbReference>
<dbReference type="NCBIfam" id="TIGR00067">
    <property type="entry name" value="glut_race"/>
    <property type="match status" value="1"/>
</dbReference>
<dbReference type="GO" id="GO:0009252">
    <property type="term" value="P:peptidoglycan biosynthetic process"/>
    <property type="evidence" value="ECO:0007669"/>
    <property type="project" value="UniProtKB-UniRule"/>
</dbReference>
<evidence type="ECO:0000256" key="6">
    <source>
        <dbReference type="ARBA" id="ARBA00023316"/>
    </source>
</evidence>
<keyword evidence="10" id="KW-1185">Reference proteome</keyword>
<dbReference type="FunFam" id="3.40.50.1860:FF:000002">
    <property type="entry name" value="Glutamate racemase"/>
    <property type="match status" value="1"/>
</dbReference>
<keyword evidence="5 8" id="KW-0413">Isomerase</keyword>
<keyword evidence="4 8" id="KW-0573">Peptidoglycan synthesis</keyword>
<feature type="active site" description="Proton donor/acceptor" evidence="8">
    <location>
        <position position="73"/>
    </location>
</feature>
<evidence type="ECO:0000256" key="1">
    <source>
        <dbReference type="ARBA" id="ARBA00001602"/>
    </source>
</evidence>
<evidence type="ECO:0000256" key="3">
    <source>
        <dbReference type="ARBA" id="ARBA00022960"/>
    </source>
</evidence>
<dbReference type="Gene3D" id="3.40.50.1860">
    <property type="match status" value="2"/>
</dbReference>
<comment type="function">
    <text evidence="8">Provides the (R)-glutamate required for cell wall biosynthesis.</text>
</comment>
<feature type="binding site" evidence="8">
    <location>
        <begin position="74"/>
        <end position="75"/>
    </location>
    <ligand>
        <name>substrate</name>
    </ligand>
</feature>
<comment type="pathway">
    <text evidence="8">Cell wall biogenesis; peptidoglycan biosynthesis.</text>
</comment>
<dbReference type="PROSITE" id="PS00924">
    <property type="entry name" value="ASP_GLU_RACEMASE_2"/>
    <property type="match status" value="1"/>
</dbReference>
<dbReference type="PANTHER" id="PTHR21198">
    <property type="entry name" value="GLUTAMATE RACEMASE"/>
    <property type="match status" value="1"/>
</dbReference>
<evidence type="ECO:0000313" key="9">
    <source>
        <dbReference type="EMBL" id="SDD80939.1"/>
    </source>
</evidence>
<feature type="binding site" evidence="8">
    <location>
        <begin position="42"/>
        <end position="43"/>
    </location>
    <ligand>
        <name>substrate</name>
    </ligand>
</feature>
<dbReference type="InterPro" id="IPR033134">
    <property type="entry name" value="Asp/Glu_racemase_AS_2"/>
</dbReference>
<keyword evidence="3 8" id="KW-0133">Cell shape</keyword>